<feature type="region of interest" description="Disordered" evidence="1">
    <location>
        <begin position="307"/>
        <end position="333"/>
    </location>
</feature>
<comment type="caution">
    <text evidence="3">The sequence shown here is derived from an EMBL/GenBank/DDBJ whole genome shotgun (WGS) entry which is preliminary data.</text>
</comment>
<dbReference type="InterPro" id="IPR018997">
    <property type="entry name" value="PUB_domain"/>
</dbReference>
<dbReference type="AlphaFoldDB" id="A0AAD5GX58"/>
<name>A0AAD5GX58_9CHLO</name>
<dbReference type="Proteomes" id="UP001205105">
    <property type="component" value="Unassembled WGS sequence"/>
</dbReference>
<feature type="unsure residue" description="I or L" evidence="3">
    <location>
        <position position="237"/>
    </location>
</feature>
<keyword evidence="4" id="KW-1185">Reference proteome</keyword>
<dbReference type="CDD" id="cd09212">
    <property type="entry name" value="PUB"/>
    <property type="match status" value="1"/>
</dbReference>
<evidence type="ECO:0000259" key="2">
    <source>
        <dbReference type="Pfam" id="PF09409"/>
    </source>
</evidence>
<proteinExistence type="predicted"/>
<reference evidence="3" key="1">
    <citation type="submission" date="2020-11" db="EMBL/GenBank/DDBJ databases">
        <title>Chlorella ohadii genome sequencing and assembly.</title>
        <authorList>
            <person name="Murik O."/>
            <person name="Treves H."/>
            <person name="Kedem I."/>
            <person name="Shotland Y."/>
            <person name="Kaplan A."/>
        </authorList>
    </citation>
    <scope>NUCLEOTIDE SEQUENCE</scope>
    <source>
        <strain evidence="3">1</strain>
    </source>
</reference>
<accession>A0AAD5GX58</accession>
<gene>
    <name evidence="3" type="ORF">COHA_010263</name>
</gene>
<feature type="region of interest" description="Disordered" evidence="1">
    <location>
        <begin position="348"/>
        <end position="378"/>
    </location>
</feature>
<evidence type="ECO:0000313" key="3">
    <source>
        <dbReference type="EMBL" id="KAI7835866.1"/>
    </source>
</evidence>
<evidence type="ECO:0000313" key="4">
    <source>
        <dbReference type="Proteomes" id="UP001205105"/>
    </source>
</evidence>
<evidence type="ECO:0000256" key="1">
    <source>
        <dbReference type="SAM" id="MobiDB-lite"/>
    </source>
</evidence>
<organism evidence="3 4">
    <name type="scientific">Chlorella ohadii</name>
    <dbReference type="NCBI Taxonomy" id="2649997"/>
    <lineage>
        <taxon>Eukaryota</taxon>
        <taxon>Viridiplantae</taxon>
        <taxon>Chlorophyta</taxon>
        <taxon>core chlorophytes</taxon>
        <taxon>Trebouxiophyceae</taxon>
        <taxon>Chlorellales</taxon>
        <taxon>Chlorellaceae</taxon>
        <taxon>Chlorella clade</taxon>
        <taxon>Chlorella</taxon>
    </lineage>
</organism>
<dbReference type="EMBL" id="JADXDR010000220">
    <property type="protein sequence ID" value="KAI7835866.1"/>
    <property type="molecule type" value="Genomic_DNA"/>
</dbReference>
<protein>
    <recommendedName>
        <fullName evidence="2">PUB domain-containing protein</fullName>
    </recommendedName>
</protein>
<sequence>MAAGGSALLTRLQQLPHPVSPADAQGVEQLTGDLHEALHLLGRDSEGQPTSQLSHWREYFGVPEQRLYYVNEEISYNSWDAPPCWKFREWSLDSQLYGISLRLARDIYQTLDRFLTQHAPEVVFKALAVLAKLVGNVADCGNTIERFRSVKLDNAKFRAAVWDVPGAAQVLFLVGWRQQGSTLSLAADAPLGPLRAAASRLRRLAEKKGHSGEAVAVRPAAEDGSRPPSQYYGTPGLRYQEQIFHCSVCDRPINDGSERLWTGRHDAPPGEYRYECSTCRDAGAPFNLCQGCWDVFQTQQAQQAQQQQQQLAQQQQGSSGGDGGSSSTSGSHYLHDRTHAFQHIGPRMTRHNDYYGSASSSSDPSNPWGNRPRGGGYGRALQRLSERYGGMRFA</sequence>
<feature type="domain" description="PUB" evidence="2">
    <location>
        <begin position="121"/>
        <end position="180"/>
    </location>
</feature>
<dbReference type="SUPFAM" id="SSF143503">
    <property type="entry name" value="PUG domain-like"/>
    <property type="match status" value="1"/>
</dbReference>
<dbReference type="InterPro" id="IPR036339">
    <property type="entry name" value="PUB-like_dom_sf"/>
</dbReference>
<feature type="region of interest" description="Disordered" evidence="1">
    <location>
        <begin position="209"/>
        <end position="232"/>
    </location>
</feature>
<dbReference type="Gene3D" id="1.20.58.2190">
    <property type="match status" value="1"/>
</dbReference>
<feature type="compositionally biased region" description="Low complexity" evidence="1">
    <location>
        <begin position="307"/>
        <end position="317"/>
    </location>
</feature>
<dbReference type="Pfam" id="PF09409">
    <property type="entry name" value="PUB"/>
    <property type="match status" value="1"/>
</dbReference>